<dbReference type="EMBL" id="MDDS01000006">
    <property type="protein sequence ID" value="ODP39233.1"/>
    <property type="molecule type" value="Genomic_DNA"/>
</dbReference>
<proteinExistence type="predicted"/>
<dbReference type="STRING" id="1888892.BFL28_10485"/>
<protein>
    <submittedName>
        <fullName evidence="1">Uncharacterized protein</fullName>
    </submittedName>
</protein>
<accession>A0A1E3LZT2</accession>
<organism evidence="1 2">
    <name type="scientific">Sphingomonas turrisvirgatae</name>
    <dbReference type="NCBI Taxonomy" id="1888892"/>
    <lineage>
        <taxon>Bacteria</taxon>
        <taxon>Pseudomonadati</taxon>
        <taxon>Pseudomonadota</taxon>
        <taxon>Alphaproteobacteria</taxon>
        <taxon>Sphingomonadales</taxon>
        <taxon>Sphingomonadaceae</taxon>
        <taxon>Sphingomonas</taxon>
    </lineage>
</organism>
<dbReference type="AlphaFoldDB" id="A0A1E3LZT2"/>
<reference evidence="1 2" key="1">
    <citation type="submission" date="2016-08" db="EMBL/GenBank/DDBJ databases">
        <title>Draft genome of the agarase producing Sphingomonas sp. MCT13.</title>
        <authorList>
            <person name="D'Andrea M.M."/>
            <person name="Rossolini G.M."/>
            <person name="Thaller M.C."/>
        </authorList>
    </citation>
    <scope>NUCLEOTIDE SEQUENCE [LARGE SCALE GENOMIC DNA]</scope>
    <source>
        <strain evidence="1 2">MCT13</strain>
    </source>
</reference>
<evidence type="ECO:0000313" key="2">
    <source>
        <dbReference type="Proteomes" id="UP000094487"/>
    </source>
</evidence>
<evidence type="ECO:0000313" key="1">
    <source>
        <dbReference type="EMBL" id="ODP39233.1"/>
    </source>
</evidence>
<keyword evidence="2" id="KW-1185">Reference proteome</keyword>
<gene>
    <name evidence="1" type="ORF">BFL28_10485</name>
</gene>
<sequence>MTLYRDDSTSQVVLDRVKTWFWTADNTVLVISRYDAETGGEHHYIHWPRERFCWFRDEPTRQGAPE</sequence>
<dbReference type="Proteomes" id="UP000094487">
    <property type="component" value="Unassembled WGS sequence"/>
</dbReference>
<name>A0A1E3LZT2_9SPHN</name>
<comment type="caution">
    <text evidence="1">The sequence shown here is derived from an EMBL/GenBank/DDBJ whole genome shotgun (WGS) entry which is preliminary data.</text>
</comment>